<dbReference type="eggNOG" id="ENOG503049R">
    <property type="taxonomic scope" value="Bacteria"/>
</dbReference>
<dbReference type="PaxDb" id="373153-SPD_0164"/>
<gene>
    <name evidence="2" type="ordered locus">SPD_0164</name>
</gene>
<evidence type="ECO:0000313" key="3">
    <source>
        <dbReference type="Proteomes" id="UP000001452"/>
    </source>
</evidence>
<proteinExistence type="predicted"/>
<protein>
    <submittedName>
        <fullName evidence="2">Uncharacterized protein</fullName>
    </submittedName>
</protein>
<keyword evidence="3" id="KW-1185">Reference proteome</keyword>
<dbReference type="EMBL" id="CP000410">
    <property type="protein sequence ID" value="ABJ53878.1"/>
    <property type="molecule type" value="Genomic_DNA"/>
</dbReference>
<sequence length="59" mass="6594">MTLSVLSTTSKQCFELSAPSFLVCSLIFIEYTTILLPLARDFVYVEGLGSYVVELFCSF</sequence>
<keyword evidence="1" id="KW-1133">Transmembrane helix</keyword>
<accession>A0A0H2ZMZ0</accession>
<feature type="transmembrane region" description="Helical" evidence="1">
    <location>
        <begin position="20"/>
        <end position="39"/>
    </location>
</feature>
<evidence type="ECO:0000313" key="2">
    <source>
        <dbReference type="EMBL" id="ABJ53878.1"/>
    </source>
</evidence>
<dbReference type="AlphaFoldDB" id="A0A0H2ZMZ0"/>
<dbReference type="Proteomes" id="UP000001452">
    <property type="component" value="Chromosome"/>
</dbReference>
<name>A0A0H2ZMZ0_STRP2</name>
<reference evidence="2 3" key="1">
    <citation type="journal article" date="2007" name="J. Bacteriol.">
        <title>Genome sequence of Avery's virulent serotype 2 strain D39 of Streptococcus pneumoniae and comparison with that of unencapsulated laboratory strain R6.</title>
        <authorList>
            <person name="Lanie J.A."/>
            <person name="Ng W.L."/>
            <person name="Kazmierczak K.M."/>
            <person name="Andrzejewski T.M."/>
            <person name="Davidsen T.M."/>
            <person name="Wayne K.J."/>
            <person name="Tettelin H."/>
            <person name="Glass J.I."/>
            <person name="Winkler M.E."/>
        </authorList>
    </citation>
    <scope>NUCLEOTIDE SEQUENCE [LARGE SCALE GENOMIC DNA]</scope>
    <source>
        <strain evidence="3">D39 / NCTC 7466</strain>
    </source>
</reference>
<keyword evidence="1" id="KW-0812">Transmembrane</keyword>
<keyword evidence="1" id="KW-0472">Membrane</keyword>
<dbReference type="HOGENOM" id="CLU_2958928_0_0_9"/>
<evidence type="ECO:0000256" key="1">
    <source>
        <dbReference type="SAM" id="Phobius"/>
    </source>
</evidence>
<organism evidence="2 3">
    <name type="scientific">Streptococcus pneumoniae serotype 2 (strain D39 / NCTC 7466)</name>
    <dbReference type="NCBI Taxonomy" id="373153"/>
    <lineage>
        <taxon>Bacteria</taxon>
        <taxon>Bacillati</taxon>
        <taxon>Bacillota</taxon>
        <taxon>Bacilli</taxon>
        <taxon>Lactobacillales</taxon>
        <taxon>Streptococcaceae</taxon>
        <taxon>Streptococcus</taxon>
    </lineage>
</organism>
<dbReference type="KEGG" id="spd:SPD_0164"/>